<dbReference type="Proteomes" id="UP001055072">
    <property type="component" value="Unassembled WGS sequence"/>
</dbReference>
<comment type="caution">
    <text evidence="1">The sequence shown here is derived from an EMBL/GenBank/DDBJ whole genome shotgun (WGS) entry which is preliminary data.</text>
</comment>
<name>A0ACB8TXV9_9APHY</name>
<reference evidence="1" key="1">
    <citation type="journal article" date="2021" name="Environ. Microbiol.">
        <title>Gene family expansions and transcriptome signatures uncover fungal adaptations to wood decay.</title>
        <authorList>
            <person name="Hage H."/>
            <person name="Miyauchi S."/>
            <person name="Viragh M."/>
            <person name="Drula E."/>
            <person name="Min B."/>
            <person name="Chaduli D."/>
            <person name="Navarro D."/>
            <person name="Favel A."/>
            <person name="Norest M."/>
            <person name="Lesage-Meessen L."/>
            <person name="Balint B."/>
            <person name="Merenyi Z."/>
            <person name="de Eugenio L."/>
            <person name="Morin E."/>
            <person name="Martinez A.T."/>
            <person name="Baldrian P."/>
            <person name="Stursova M."/>
            <person name="Martinez M.J."/>
            <person name="Novotny C."/>
            <person name="Magnuson J.K."/>
            <person name="Spatafora J.W."/>
            <person name="Maurice S."/>
            <person name="Pangilinan J."/>
            <person name="Andreopoulos W."/>
            <person name="LaButti K."/>
            <person name="Hundley H."/>
            <person name="Na H."/>
            <person name="Kuo A."/>
            <person name="Barry K."/>
            <person name="Lipzen A."/>
            <person name="Henrissat B."/>
            <person name="Riley R."/>
            <person name="Ahrendt S."/>
            <person name="Nagy L.G."/>
            <person name="Grigoriev I.V."/>
            <person name="Martin F."/>
            <person name="Rosso M.N."/>
        </authorList>
    </citation>
    <scope>NUCLEOTIDE SEQUENCE</scope>
    <source>
        <strain evidence="1">CBS 384.51</strain>
    </source>
</reference>
<evidence type="ECO:0000313" key="2">
    <source>
        <dbReference type="Proteomes" id="UP001055072"/>
    </source>
</evidence>
<organism evidence="1 2">
    <name type="scientific">Irpex rosettiformis</name>
    <dbReference type="NCBI Taxonomy" id="378272"/>
    <lineage>
        <taxon>Eukaryota</taxon>
        <taxon>Fungi</taxon>
        <taxon>Dikarya</taxon>
        <taxon>Basidiomycota</taxon>
        <taxon>Agaricomycotina</taxon>
        <taxon>Agaricomycetes</taxon>
        <taxon>Polyporales</taxon>
        <taxon>Irpicaceae</taxon>
        <taxon>Irpex</taxon>
    </lineage>
</organism>
<evidence type="ECO:0000313" key="1">
    <source>
        <dbReference type="EMBL" id="KAI0086835.1"/>
    </source>
</evidence>
<sequence>MPPLKLAIVGAGPSSFYVASRLLSLLPPSSKHYDSLRVHMYDRLWAPHGLVRYGVAPDHPEVKNCTHKFDAAATDPRFKFFGNVNIASSSEPSPVPHSFNIALSKLLPHYTHLLLASGCTIPNPHPLIPYSSHVIPALSLVHWYTDHPAAAGSPPPPLHKTKHVTVIGNGNVALDVARMLLSTPERLGRYDVPAHVLDVLARSQVRHVSVVGRRGPTQAAFTAKELREMMNLENTSFVPLDSSMIQQAEEGPKLERQQKRILDLLKKGSAQKPGETEKSWDLSFFRSPVGIQLATDGNNSDYPDYPVTLNLAHTTLSPTNSAVPTGIHSEQPTSLVVTALGHHADPNTPWYDPSTGHVRNEAGQVLDSNGKIVKRVYTSGWAGIGARGVLATTMMNAYSVGDRILSETYPEAFNGEITQSASDGVAVLPTEVNVDAVPAEIEKAVQEGKITTYEDWRAIDAEEVRRGQETGKERERLSWDEVNNFLHKSSA</sequence>
<keyword evidence="2" id="KW-1185">Reference proteome</keyword>
<proteinExistence type="predicted"/>
<accession>A0ACB8TXV9</accession>
<gene>
    <name evidence="1" type="ORF">BDY19DRAFT_894269</name>
</gene>
<dbReference type="EMBL" id="MU274921">
    <property type="protein sequence ID" value="KAI0086835.1"/>
    <property type="molecule type" value="Genomic_DNA"/>
</dbReference>
<protein>
    <submittedName>
        <fullName evidence="1">FAD/NAD-P-binding domain-containing protein</fullName>
    </submittedName>
</protein>